<dbReference type="PANTHER" id="PTHR33745:SF3">
    <property type="entry name" value="RSBT CO-ANTAGONIST PROTEIN RSBRC"/>
    <property type="match status" value="1"/>
</dbReference>
<keyword evidence="4" id="KW-1185">Reference proteome</keyword>
<feature type="domain" description="STAS" evidence="2">
    <location>
        <begin position="177"/>
        <end position="275"/>
    </location>
</feature>
<dbReference type="Gene3D" id="3.30.750.24">
    <property type="entry name" value="STAS domain"/>
    <property type="match status" value="1"/>
</dbReference>
<evidence type="ECO:0000313" key="3">
    <source>
        <dbReference type="EMBL" id="OES43477.1"/>
    </source>
</evidence>
<sequence length="275" mass="31810">MHRNPELHQFLLSKARNLTEEWYAALDKSETEGVYASTDPDVIRKLKQQNFSFHEHLCEVYIKEETAFFEDFIDWIMGVATDSEHLNTPVHIILGEFLNVQEQYLDYIDQFLHKHQHKYTYEESNRWKRMLIKTFGHVMRKFMEENHKFAQLKLKSQQEVIYELSTPVIALQNKKGLLPIIGAVDTGRARHLLEKTISQCAEKGINHLFIDLSGVIVIDTMVALQIFRLIDALKLIGVKTTLSGIRPEVAMTSIQLGLDFNKLDITGNLAQALKE</sequence>
<proteinExistence type="predicted"/>
<dbReference type="PROSITE" id="PS50801">
    <property type="entry name" value="STAS"/>
    <property type="match status" value="1"/>
</dbReference>
<evidence type="ECO:0000256" key="1">
    <source>
        <dbReference type="ARBA" id="ARBA00022553"/>
    </source>
</evidence>
<dbReference type="CDD" id="cd07041">
    <property type="entry name" value="STAS_RsbR_RsbS_like"/>
    <property type="match status" value="1"/>
</dbReference>
<dbReference type="InterPro" id="IPR051932">
    <property type="entry name" value="Bact_StressResp_Reg"/>
</dbReference>
<reference evidence="3 4" key="1">
    <citation type="submission" date="2016-06" db="EMBL/GenBank/DDBJ databases">
        <title>Domibacillus iocasae genome sequencing.</title>
        <authorList>
            <person name="Verma A."/>
            <person name="Pal Y."/>
            <person name="Ojha A.K."/>
            <person name="Krishnamurthi S."/>
        </authorList>
    </citation>
    <scope>NUCLEOTIDE SEQUENCE [LARGE SCALE GENOMIC DNA]</scope>
    <source>
        <strain evidence="3 4">DSM 29979</strain>
    </source>
</reference>
<dbReference type="Pfam" id="PF01740">
    <property type="entry name" value="STAS"/>
    <property type="match status" value="1"/>
</dbReference>
<evidence type="ECO:0000313" key="4">
    <source>
        <dbReference type="Proteomes" id="UP000095658"/>
    </source>
</evidence>
<dbReference type="SUPFAM" id="SSF52091">
    <property type="entry name" value="SpoIIaa-like"/>
    <property type="match status" value="1"/>
</dbReference>
<dbReference type="OrthoDB" id="9800154at2"/>
<dbReference type="AlphaFoldDB" id="A0A1E7DK64"/>
<dbReference type="STRING" id="1714016.BA724_13735"/>
<protein>
    <submittedName>
        <fullName evidence="3">RsbT co-antagonist protein RsbRB</fullName>
    </submittedName>
</protein>
<accession>A0A1E7DK64</accession>
<evidence type="ECO:0000259" key="2">
    <source>
        <dbReference type="PROSITE" id="PS50801"/>
    </source>
</evidence>
<dbReference type="Proteomes" id="UP000095658">
    <property type="component" value="Unassembled WGS sequence"/>
</dbReference>
<name>A0A1E7DK64_9BACI</name>
<dbReference type="InterPro" id="IPR036513">
    <property type="entry name" value="STAS_dom_sf"/>
</dbReference>
<dbReference type="PANTHER" id="PTHR33745">
    <property type="entry name" value="RSBT ANTAGONIST PROTEIN RSBS-RELATED"/>
    <property type="match status" value="1"/>
</dbReference>
<organism evidence="3 4">
    <name type="scientific">Domibacillus iocasae</name>
    <dbReference type="NCBI Taxonomy" id="1714016"/>
    <lineage>
        <taxon>Bacteria</taxon>
        <taxon>Bacillati</taxon>
        <taxon>Bacillota</taxon>
        <taxon>Bacilli</taxon>
        <taxon>Bacillales</taxon>
        <taxon>Bacillaceae</taxon>
        <taxon>Domibacillus</taxon>
    </lineage>
</organism>
<dbReference type="RefSeq" id="WP_069939914.1">
    <property type="nucleotide sequence ID" value="NZ_MAMP01000025.1"/>
</dbReference>
<dbReference type="EMBL" id="MAMP01000025">
    <property type="protein sequence ID" value="OES43477.1"/>
    <property type="molecule type" value="Genomic_DNA"/>
</dbReference>
<gene>
    <name evidence="3" type="ORF">BA724_13735</name>
</gene>
<dbReference type="InterPro" id="IPR002645">
    <property type="entry name" value="STAS_dom"/>
</dbReference>
<comment type="caution">
    <text evidence="3">The sequence shown here is derived from an EMBL/GenBank/DDBJ whole genome shotgun (WGS) entry which is preliminary data.</text>
</comment>
<keyword evidence="1" id="KW-0597">Phosphoprotein</keyword>